<evidence type="ECO:0000259" key="2">
    <source>
        <dbReference type="SMART" id="SM00014"/>
    </source>
</evidence>
<dbReference type="Pfam" id="PF01569">
    <property type="entry name" value="PAP2"/>
    <property type="match status" value="1"/>
</dbReference>
<feature type="domain" description="Phosphatidic acid phosphatase type 2/haloperoxidase" evidence="2">
    <location>
        <begin position="78"/>
        <end position="185"/>
    </location>
</feature>
<keyword evidence="1" id="KW-1133">Transmembrane helix</keyword>
<dbReference type="SMART" id="SM00014">
    <property type="entry name" value="acidPPc"/>
    <property type="match status" value="1"/>
</dbReference>
<dbReference type="PANTHER" id="PTHR14969:SF13">
    <property type="entry name" value="AT30094P"/>
    <property type="match status" value="1"/>
</dbReference>
<proteinExistence type="predicted"/>
<keyword evidence="1" id="KW-0812">Transmembrane</keyword>
<dbReference type="CDD" id="cd03392">
    <property type="entry name" value="PAP2_like_2"/>
    <property type="match status" value="1"/>
</dbReference>
<protein>
    <submittedName>
        <fullName evidence="3">Phosphatase PAP2 family protein</fullName>
    </submittedName>
</protein>
<keyword evidence="1" id="KW-0472">Membrane</keyword>
<dbReference type="InterPro" id="IPR036938">
    <property type="entry name" value="PAP2/HPO_sf"/>
</dbReference>
<evidence type="ECO:0000313" key="4">
    <source>
        <dbReference type="Proteomes" id="UP000322077"/>
    </source>
</evidence>
<organism evidence="3 4">
    <name type="scientific">Sphingomonas montanisoli</name>
    <dbReference type="NCBI Taxonomy" id="2606412"/>
    <lineage>
        <taxon>Bacteria</taxon>
        <taxon>Pseudomonadati</taxon>
        <taxon>Pseudomonadota</taxon>
        <taxon>Alphaproteobacteria</taxon>
        <taxon>Sphingomonadales</taxon>
        <taxon>Sphingomonadaceae</taxon>
        <taxon>Sphingomonas</taxon>
    </lineage>
</organism>
<reference evidence="3 4" key="1">
    <citation type="submission" date="2019-08" db="EMBL/GenBank/DDBJ databases">
        <authorList>
            <person name="Wang G."/>
            <person name="Xu Z."/>
        </authorList>
    </citation>
    <scope>NUCLEOTIDE SEQUENCE [LARGE SCALE GENOMIC DNA]</scope>
    <source>
        <strain evidence="3 4">ZX</strain>
    </source>
</reference>
<feature type="transmembrane region" description="Helical" evidence="1">
    <location>
        <begin position="145"/>
        <end position="166"/>
    </location>
</feature>
<dbReference type="RefSeq" id="WP_149521103.1">
    <property type="nucleotide sequence ID" value="NZ_VTOU01000001.1"/>
</dbReference>
<name>A0A5D9CH83_9SPHN</name>
<evidence type="ECO:0000313" key="3">
    <source>
        <dbReference type="EMBL" id="TZG29445.1"/>
    </source>
</evidence>
<sequence>MKPKIAIWLGTVLLLAGLALWFGHQQQEVPVAAWLHAAADGRSVPAIIAVTRMGGAAALIPFALAVVLMLVLRGAQQAGLWLFAAIGSGRIAIELLKETIGRVRPDAAGHLVDVSSASFPSSHAAGSMLTVATMLLLFRTPPTPAAACLIFPILVGLSRLALGVHWPSDVLAGWGFGLLWAGLFTFLVPSPFRDRA</sequence>
<evidence type="ECO:0000256" key="1">
    <source>
        <dbReference type="SAM" id="Phobius"/>
    </source>
</evidence>
<dbReference type="InterPro" id="IPR000326">
    <property type="entry name" value="PAP2/HPO"/>
</dbReference>
<dbReference type="Proteomes" id="UP000322077">
    <property type="component" value="Unassembled WGS sequence"/>
</dbReference>
<dbReference type="SUPFAM" id="SSF48317">
    <property type="entry name" value="Acid phosphatase/Vanadium-dependent haloperoxidase"/>
    <property type="match status" value="1"/>
</dbReference>
<feature type="transmembrane region" description="Helical" evidence="1">
    <location>
        <begin position="49"/>
        <end position="72"/>
    </location>
</feature>
<dbReference type="Gene3D" id="1.20.144.10">
    <property type="entry name" value="Phosphatidic acid phosphatase type 2/haloperoxidase"/>
    <property type="match status" value="2"/>
</dbReference>
<dbReference type="PANTHER" id="PTHR14969">
    <property type="entry name" value="SPHINGOSINE-1-PHOSPHATE PHOSPHOHYDROLASE"/>
    <property type="match status" value="1"/>
</dbReference>
<feature type="transmembrane region" description="Helical" evidence="1">
    <location>
        <begin position="172"/>
        <end position="192"/>
    </location>
</feature>
<gene>
    <name evidence="3" type="ORF">FYJ91_04795</name>
</gene>
<dbReference type="AlphaFoldDB" id="A0A5D9CH83"/>
<dbReference type="EMBL" id="VTOU01000001">
    <property type="protein sequence ID" value="TZG29445.1"/>
    <property type="molecule type" value="Genomic_DNA"/>
</dbReference>
<keyword evidence="4" id="KW-1185">Reference proteome</keyword>
<comment type="caution">
    <text evidence="3">The sequence shown here is derived from an EMBL/GenBank/DDBJ whole genome shotgun (WGS) entry which is preliminary data.</text>
</comment>
<accession>A0A5D9CH83</accession>